<dbReference type="InterPro" id="IPR026444">
    <property type="entry name" value="Secre_tail"/>
</dbReference>
<proteinExistence type="inferred from homology"/>
<dbReference type="InterPro" id="IPR023997">
    <property type="entry name" value="TonB-dep_OMP_SusC/RagA_CS"/>
</dbReference>
<dbReference type="NCBIfam" id="TIGR04183">
    <property type="entry name" value="Por_Secre_tail"/>
    <property type="match status" value="1"/>
</dbReference>
<dbReference type="PANTHER" id="PTHR34978">
    <property type="entry name" value="POSSIBLE SENSOR-TRANSDUCER PROTEIN BLAR"/>
    <property type="match status" value="1"/>
</dbReference>
<evidence type="ECO:0000256" key="1">
    <source>
        <dbReference type="PROSITE-ProRule" id="PRU01360"/>
    </source>
</evidence>
<sequence>MSALFIYLLKANIALCLFYLAYRLGLRRMTFYTLNRFFLLGGIAFSSMFPLVDVNDFFSRNVTLAAQVTYYVPDWTTLQKVESFTVWTLMEYTFWAGVAVMAFRLLVQMVSLLVLHLRTEPDRLFGQEVRRMKGSVTPFSFFRKIYVNPELHTETELFSIVKHEQVHVKEWHTADIMMGEVNNVFYWFNPGAWLMKSAIRENLEFLADRAILRSGINRKEYQYSLIQVNASQYAAGITNSFNLSHIKNRIFMMNKSRTSGIQLYRYGVLGCIVCGVLLTLNYTKAGAVVHDALQEVKTALVPGAAEKDDVASTASAGDTYKTVHGKFGSTTDNYITVKGKSVKDTVTPRSGRVTEQPKLAGTVSGVQVQPKVVEGKPASGKNVKEVLIIGPPGNGKEPLIVVDGVPQKSDASGNPLKSIDPNNIESISVLKDAAASSIYGPAGKEGVIIITTKKGKTLATTVSKNEYDEVREERVWVDSATGKRNSVITVTGTRRPQATALKSDAAQTVKEVPVITVTGYSLAVSPDSSDRRRRTVAAMRAMEQKNDPNYRIRTGNSKDSVYRLIVDTYSKALTSNVPAAASIQTEHYPNPTDGVVTFAYSLSKPGKGNIRVTDINGREIYRKSIDGLTGSQKEQINLSGKPAGTYIVTLTHDRATMTSRIVKQ</sequence>
<dbReference type="InterPro" id="IPR052173">
    <property type="entry name" value="Beta-lactam_resp_regulator"/>
</dbReference>
<keyword evidence="1 2" id="KW-0472">Membrane</keyword>
<dbReference type="InterPro" id="IPR012910">
    <property type="entry name" value="Plug_dom"/>
</dbReference>
<feature type="transmembrane region" description="Helical" evidence="2">
    <location>
        <begin position="263"/>
        <end position="282"/>
    </location>
</feature>
<comment type="subcellular location">
    <subcellularLocation>
        <location evidence="1">Cell outer membrane</location>
        <topology evidence="1">Multi-pass membrane protein</topology>
    </subcellularLocation>
</comment>
<dbReference type="CDD" id="cd07341">
    <property type="entry name" value="M56_BlaR1_MecR1_like"/>
    <property type="match status" value="1"/>
</dbReference>
<protein>
    <submittedName>
        <fullName evidence="6">T9SS type A sorting domain-containing protein</fullName>
    </submittedName>
</protein>
<keyword evidence="1" id="KW-0998">Cell outer membrane</keyword>
<feature type="domain" description="Peptidase M56" evidence="3">
    <location>
        <begin position="153"/>
        <end position="252"/>
    </location>
</feature>
<name>A0ABZ2Z1X2_9BACT</name>
<gene>
    <name evidence="6" type="ORF">WJU22_25615</name>
</gene>
<evidence type="ECO:0000313" key="7">
    <source>
        <dbReference type="Proteomes" id="UP001449657"/>
    </source>
</evidence>
<dbReference type="PROSITE" id="PS52016">
    <property type="entry name" value="TONB_DEPENDENT_REC_3"/>
    <property type="match status" value="1"/>
</dbReference>
<evidence type="ECO:0000259" key="3">
    <source>
        <dbReference type="Pfam" id="PF05569"/>
    </source>
</evidence>
<keyword evidence="1 2" id="KW-0812">Transmembrane</keyword>
<comment type="similarity">
    <text evidence="1">Belongs to the TonB-dependent receptor family.</text>
</comment>
<dbReference type="PANTHER" id="PTHR34978:SF3">
    <property type="entry name" value="SLR0241 PROTEIN"/>
    <property type="match status" value="1"/>
</dbReference>
<dbReference type="SUPFAM" id="SSF56935">
    <property type="entry name" value="Porins"/>
    <property type="match status" value="1"/>
</dbReference>
<evidence type="ECO:0000313" key="6">
    <source>
        <dbReference type="EMBL" id="WZN46276.1"/>
    </source>
</evidence>
<dbReference type="InterPro" id="IPR039426">
    <property type="entry name" value="TonB-dep_rcpt-like"/>
</dbReference>
<reference evidence="6 7" key="1">
    <citation type="submission" date="2024-03" db="EMBL/GenBank/DDBJ databases">
        <title>Chitinophaga caseinilytica sp. nov., a casein hydrolysing bacterium isolated from forest soil.</title>
        <authorList>
            <person name="Lee D.S."/>
            <person name="Han D.M."/>
            <person name="Baek J.H."/>
            <person name="Choi D.G."/>
            <person name="Jeon J.H."/>
            <person name="Jeon C.O."/>
        </authorList>
    </citation>
    <scope>NUCLEOTIDE SEQUENCE [LARGE SCALE GENOMIC DNA]</scope>
    <source>
        <strain evidence="6 7">KACC 19118</strain>
    </source>
</reference>
<dbReference type="Pfam" id="PF05569">
    <property type="entry name" value="Peptidase_M56"/>
    <property type="match status" value="1"/>
</dbReference>
<accession>A0ABZ2Z1X2</accession>
<dbReference type="Pfam" id="PF18962">
    <property type="entry name" value="Por_Secre_tail"/>
    <property type="match status" value="1"/>
</dbReference>
<feature type="transmembrane region" description="Helical" evidence="2">
    <location>
        <begin position="34"/>
        <end position="52"/>
    </location>
</feature>
<feature type="transmembrane region" description="Helical" evidence="2">
    <location>
        <begin position="6"/>
        <end position="22"/>
    </location>
</feature>
<organism evidence="6 7">
    <name type="scientific">Chitinophaga caseinilytica</name>
    <dbReference type="NCBI Taxonomy" id="2267521"/>
    <lineage>
        <taxon>Bacteria</taxon>
        <taxon>Pseudomonadati</taxon>
        <taxon>Bacteroidota</taxon>
        <taxon>Chitinophagia</taxon>
        <taxon>Chitinophagales</taxon>
        <taxon>Chitinophagaceae</taxon>
        <taxon>Chitinophaga</taxon>
    </lineage>
</organism>
<feature type="domain" description="TonB-dependent receptor plug" evidence="4">
    <location>
        <begin position="361"/>
        <end position="447"/>
    </location>
</feature>
<dbReference type="Pfam" id="PF07715">
    <property type="entry name" value="Plug"/>
    <property type="match status" value="1"/>
</dbReference>
<feature type="transmembrane region" description="Helical" evidence="2">
    <location>
        <begin position="92"/>
        <end position="115"/>
    </location>
</feature>
<dbReference type="InterPro" id="IPR008756">
    <property type="entry name" value="Peptidase_M56"/>
</dbReference>
<dbReference type="Proteomes" id="UP001449657">
    <property type="component" value="Chromosome"/>
</dbReference>
<keyword evidence="7" id="KW-1185">Reference proteome</keyword>
<evidence type="ECO:0000259" key="5">
    <source>
        <dbReference type="Pfam" id="PF18962"/>
    </source>
</evidence>
<evidence type="ECO:0000256" key="2">
    <source>
        <dbReference type="SAM" id="Phobius"/>
    </source>
</evidence>
<feature type="domain" description="Secretion system C-terminal sorting" evidence="5">
    <location>
        <begin position="588"/>
        <end position="662"/>
    </location>
</feature>
<evidence type="ECO:0000259" key="4">
    <source>
        <dbReference type="Pfam" id="PF07715"/>
    </source>
</evidence>
<keyword evidence="2" id="KW-1133">Transmembrane helix</keyword>
<dbReference type="Gene3D" id="2.170.130.10">
    <property type="entry name" value="TonB-dependent receptor, plug domain"/>
    <property type="match status" value="1"/>
</dbReference>
<keyword evidence="1" id="KW-0813">Transport</keyword>
<dbReference type="InterPro" id="IPR037066">
    <property type="entry name" value="Plug_dom_sf"/>
</dbReference>
<dbReference type="RefSeq" id="WP_341841011.1">
    <property type="nucleotide sequence ID" value="NZ_CP149792.1"/>
</dbReference>
<keyword evidence="1" id="KW-1134">Transmembrane beta strand</keyword>
<dbReference type="NCBIfam" id="TIGR04057">
    <property type="entry name" value="SusC_RagA_signa"/>
    <property type="match status" value="1"/>
</dbReference>
<dbReference type="EMBL" id="CP150096">
    <property type="protein sequence ID" value="WZN46276.1"/>
    <property type="molecule type" value="Genomic_DNA"/>
</dbReference>